<dbReference type="EMBL" id="RCNT01000001">
    <property type="protein sequence ID" value="RMA43453.1"/>
    <property type="molecule type" value="Genomic_DNA"/>
</dbReference>
<protein>
    <submittedName>
        <fullName evidence="2">Esterase-like activity of phytase family protein</fullName>
    </submittedName>
</protein>
<dbReference type="SUPFAM" id="SSF101898">
    <property type="entry name" value="NHL repeat"/>
    <property type="match status" value="1"/>
</dbReference>
<comment type="caution">
    <text evidence="2">The sequence shown here is derived from an EMBL/GenBank/DDBJ whole genome shotgun (WGS) entry which is preliminary data.</text>
</comment>
<dbReference type="InterPro" id="IPR027372">
    <property type="entry name" value="Phytase-like_dom"/>
</dbReference>
<accession>A0A3L9YB21</accession>
<proteinExistence type="predicted"/>
<dbReference type="Pfam" id="PF13449">
    <property type="entry name" value="Phytase-like"/>
    <property type="match status" value="1"/>
</dbReference>
<keyword evidence="3" id="KW-1185">Reference proteome</keyword>
<dbReference type="InterPro" id="IPR011042">
    <property type="entry name" value="6-blade_b-propeller_TolB-like"/>
</dbReference>
<feature type="domain" description="Phytase-like" evidence="1">
    <location>
        <begin position="70"/>
        <end position="308"/>
    </location>
</feature>
<evidence type="ECO:0000259" key="1">
    <source>
        <dbReference type="Pfam" id="PF13449"/>
    </source>
</evidence>
<dbReference type="Gene3D" id="2.120.10.30">
    <property type="entry name" value="TolB, C-terminal domain"/>
    <property type="match status" value="1"/>
</dbReference>
<sequence length="323" mass="34681">MGSEHPEPAAARPECAAAAAAPGTDPWRSAAPMRGDPVALIRAALICLALSAPAVADPLSEHDWQDDAPQLGGLSGVEISSDGTRLWALSDRGYLIAARISRTEGAITGIGITRIAELLDANGNRPETRAARDSEGLAVSTGGHVYISYEGDHRLTGHTPDGRVNLSFPTPPDIAGMDLNGSFEALAIGPDNTLYTLAERGPDGEAPLYRFAGGVWDTDFMYPRSNGFDPVGMDFDDLGRLYILERSFSMFGGFATRIRRAEITESGLGPLETLLETATGRHPNLEGISLWRDQTGRLIATLVADDNYNRMFRSQIVEYPIPD</sequence>
<evidence type="ECO:0000313" key="3">
    <source>
        <dbReference type="Proteomes" id="UP000281343"/>
    </source>
</evidence>
<reference evidence="2 3" key="1">
    <citation type="submission" date="2018-10" db="EMBL/GenBank/DDBJ databases">
        <authorList>
            <person name="Jung H.S."/>
            <person name="Jeon C.O."/>
        </authorList>
    </citation>
    <scope>NUCLEOTIDE SEQUENCE [LARGE SCALE GENOMIC DNA]</scope>
    <source>
        <strain evidence="2 3">MA-7-27</strain>
    </source>
</reference>
<organism evidence="2 3">
    <name type="scientific">Rhodophyticola porphyridii</name>
    <dbReference type="NCBI Taxonomy" id="1852017"/>
    <lineage>
        <taxon>Bacteria</taxon>
        <taxon>Pseudomonadati</taxon>
        <taxon>Pseudomonadota</taxon>
        <taxon>Alphaproteobacteria</taxon>
        <taxon>Rhodobacterales</taxon>
        <taxon>Roseobacteraceae</taxon>
        <taxon>Rhodophyticola</taxon>
    </lineage>
</organism>
<dbReference type="AlphaFoldDB" id="A0A3L9YB21"/>
<gene>
    <name evidence="2" type="ORF">D9R08_00425</name>
</gene>
<evidence type="ECO:0000313" key="2">
    <source>
        <dbReference type="EMBL" id="RMA43453.1"/>
    </source>
</evidence>
<dbReference type="Proteomes" id="UP000281343">
    <property type="component" value="Unassembled WGS sequence"/>
</dbReference>
<name>A0A3L9YB21_9RHOB</name>